<dbReference type="GeneID" id="117233633"/>
<keyword evidence="7" id="KW-1185">Reference proteome</keyword>
<evidence type="ECO:0000256" key="3">
    <source>
        <dbReference type="ARBA" id="ARBA00022989"/>
    </source>
</evidence>
<comment type="similarity">
    <text evidence="5">Belongs to the BI1 family.</text>
</comment>
<organism evidence="7 9">
    <name type="scientific">Bombus vosnesenskii</name>
    <dbReference type="NCBI Taxonomy" id="207650"/>
    <lineage>
        <taxon>Eukaryota</taxon>
        <taxon>Metazoa</taxon>
        <taxon>Ecdysozoa</taxon>
        <taxon>Arthropoda</taxon>
        <taxon>Hexapoda</taxon>
        <taxon>Insecta</taxon>
        <taxon>Pterygota</taxon>
        <taxon>Neoptera</taxon>
        <taxon>Endopterygota</taxon>
        <taxon>Hymenoptera</taxon>
        <taxon>Apocrita</taxon>
        <taxon>Aculeata</taxon>
        <taxon>Apoidea</taxon>
        <taxon>Anthophila</taxon>
        <taxon>Apidae</taxon>
        <taxon>Bombus</taxon>
        <taxon>Pyrobombus</taxon>
    </lineage>
</organism>
<name>A0A6J3KA62_9HYME</name>
<dbReference type="CDD" id="cd10428">
    <property type="entry name" value="LFG_like"/>
    <property type="match status" value="1"/>
</dbReference>
<evidence type="ECO:0000313" key="7">
    <source>
        <dbReference type="Proteomes" id="UP000504631"/>
    </source>
</evidence>
<evidence type="ECO:0000313" key="9">
    <source>
        <dbReference type="RefSeq" id="XP_033350003.1"/>
    </source>
</evidence>
<dbReference type="CTD" id="36418"/>
<dbReference type="PANTHER" id="PTHR23291">
    <property type="entry name" value="BAX INHIBITOR-RELATED"/>
    <property type="match status" value="1"/>
</dbReference>
<feature type="transmembrane region" description="Helical" evidence="5">
    <location>
        <begin position="173"/>
        <end position="192"/>
    </location>
</feature>
<feature type="transmembrane region" description="Helical" evidence="5">
    <location>
        <begin position="253"/>
        <end position="270"/>
    </location>
</feature>
<feature type="transmembrane region" description="Helical" evidence="5">
    <location>
        <begin position="198"/>
        <end position="217"/>
    </location>
</feature>
<comment type="subcellular location">
    <subcellularLocation>
        <location evidence="1">Membrane</location>
        <topology evidence="1">Multi-pass membrane protein</topology>
    </subcellularLocation>
</comment>
<gene>
    <name evidence="8 9 10" type="primary">LOC117233633</name>
</gene>
<proteinExistence type="inferred from homology"/>
<protein>
    <submittedName>
        <fullName evidence="8 9">Protein lifeguard 1-like isoform X1</fullName>
    </submittedName>
</protein>
<dbReference type="Proteomes" id="UP000504631">
    <property type="component" value="Unplaced"/>
</dbReference>
<dbReference type="RefSeq" id="XP_033350002.1">
    <property type="nucleotide sequence ID" value="XM_033494111.1"/>
</dbReference>
<evidence type="ECO:0000256" key="5">
    <source>
        <dbReference type="RuleBase" id="RU004379"/>
    </source>
</evidence>
<evidence type="ECO:0000313" key="8">
    <source>
        <dbReference type="RefSeq" id="XP_033350002.1"/>
    </source>
</evidence>
<dbReference type="AlphaFoldDB" id="A0A6J3KA62"/>
<sequence length="316" mass="34796">MATWQNTPGAGFYAGHQGYPPQNPGYPSQEGYPPGYPPPYGGNPPPPGPGFIPPGAPPYGQIPPGGPIFGTGPQSGMYGSNYEESMHSDGIKGLEFSDKTIRNGFIRKVYSILMIQLLITVSMIALFLFHEPTRKYVRSHQELFWISFVATLVLIICMACCTSVRRKAPMNYVFLLLFTIAESFLLATAASTYNSKEVLLAIGITAAVCFALTLFAFQTKFDFTALNTILFVTLIIFLIFGIIATIWNGPVMTLIYASIGALLFSIYLIYDTQMMIGGNHKYSISAEEYIFAALSLYIDIINIFIYILTIIGTSRD</sequence>
<dbReference type="PANTHER" id="PTHR23291:SF47">
    <property type="entry name" value="TRANSMEMBRANE BAX INHIBITOR MOTIF CONTAINING 7"/>
    <property type="match status" value="1"/>
</dbReference>
<keyword evidence="2 5" id="KW-0812">Transmembrane</keyword>
<feature type="transmembrane region" description="Helical" evidence="5">
    <location>
        <begin position="229"/>
        <end position="247"/>
    </location>
</feature>
<reference evidence="8 9" key="1">
    <citation type="submission" date="2025-04" db="UniProtKB">
        <authorList>
            <consortium name="RefSeq"/>
        </authorList>
    </citation>
    <scope>IDENTIFICATION</scope>
    <source>
        <tissue evidence="8 9">Muscle</tissue>
    </source>
</reference>
<evidence type="ECO:0000256" key="1">
    <source>
        <dbReference type="ARBA" id="ARBA00004141"/>
    </source>
</evidence>
<dbReference type="RefSeq" id="XP_033350003.1">
    <property type="nucleotide sequence ID" value="XM_033494112.1"/>
</dbReference>
<dbReference type="KEGG" id="bvk:117233633"/>
<feature type="region of interest" description="Disordered" evidence="6">
    <location>
        <begin position="13"/>
        <end position="57"/>
    </location>
</feature>
<feature type="transmembrane region" description="Helical" evidence="5">
    <location>
        <begin position="109"/>
        <end position="130"/>
    </location>
</feature>
<evidence type="ECO:0000313" key="10">
    <source>
        <dbReference type="RefSeq" id="XP_033350005.1"/>
    </source>
</evidence>
<feature type="transmembrane region" description="Helical" evidence="5">
    <location>
        <begin position="290"/>
        <end position="311"/>
    </location>
</feature>
<evidence type="ECO:0000256" key="6">
    <source>
        <dbReference type="SAM" id="MobiDB-lite"/>
    </source>
</evidence>
<feature type="transmembrane region" description="Helical" evidence="5">
    <location>
        <begin position="142"/>
        <end position="161"/>
    </location>
</feature>
<feature type="compositionally biased region" description="Pro residues" evidence="6">
    <location>
        <begin position="34"/>
        <end position="57"/>
    </location>
</feature>
<dbReference type="Pfam" id="PF01027">
    <property type="entry name" value="Bax1-I"/>
    <property type="match status" value="1"/>
</dbReference>
<dbReference type="GO" id="GO:0016020">
    <property type="term" value="C:membrane"/>
    <property type="evidence" value="ECO:0007669"/>
    <property type="project" value="UniProtKB-SubCell"/>
</dbReference>
<evidence type="ECO:0000256" key="4">
    <source>
        <dbReference type="ARBA" id="ARBA00023136"/>
    </source>
</evidence>
<accession>A0A6J3KA62</accession>
<keyword evidence="3 5" id="KW-1133">Transmembrane helix</keyword>
<dbReference type="RefSeq" id="XP_033350005.1">
    <property type="nucleotide sequence ID" value="XM_033494114.1"/>
</dbReference>
<keyword evidence="4 5" id="KW-0472">Membrane</keyword>
<dbReference type="InterPro" id="IPR006214">
    <property type="entry name" value="Bax_inhibitor_1-related"/>
</dbReference>
<evidence type="ECO:0000256" key="2">
    <source>
        <dbReference type="ARBA" id="ARBA00022692"/>
    </source>
</evidence>